<protein>
    <submittedName>
        <fullName evidence="1">Uncharacterized protein</fullName>
    </submittedName>
</protein>
<dbReference type="InterPro" id="IPR015422">
    <property type="entry name" value="PyrdxlP-dep_Trfase_small"/>
</dbReference>
<organism evidence="1">
    <name type="scientific">bioreactor metagenome</name>
    <dbReference type="NCBI Taxonomy" id="1076179"/>
    <lineage>
        <taxon>unclassified sequences</taxon>
        <taxon>metagenomes</taxon>
        <taxon>ecological metagenomes</taxon>
    </lineage>
</organism>
<sequence>MKLNPVEIEGAIRFSLSDLNTEEDIKSVIPVLVESVNDLRMIIRRR</sequence>
<name>A0A645BUJ2_9ZZZZ</name>
<dbReference type="Gene3D" id="3.90.1150.10">
    <property type="entry name" value="Aspartate Aminotransferase, domain 1"/>
    <property type="match status" value="1"/>
</dbReference>
<reference evidence="1" key="1">
    <citation type="submission" date="2019-08" db="EMBL/GenBank/DDBJ databases">
        <authorList>
            <person name="Kucharzyk K."/>
            <person name="Murdoch R.W."/>
            <person name="Higgins S."/>
            <person name="Loffler F."/>
        </authorList>
    </citation>
    <scope>NUCLEOTIDE SEQUENCE</scope>
</reference>
<dbReference type="EMBL" id="VSSQ01022639">
    <property type="protein sequence ID" value="MPM69086.1"/>
    <property type="molecule type" value="Genomic_DNA"/>
</dbReference>
<gene>
    <name evidence="1" type="ORF">SDC9_116030</name>
</gene>
<accession>A0A645BUJ2</accession>
<dbReference type="AlphaFoldDB" id="A0A645BUJ2"/>
<evidence type="ECO:0000313" key="1">
    <source>
        <dbReference type="EMBL" id="MPM69086.1"/>
    </source>
</evidence>
<comment type="caution">
    <text evidence="1">The sequence shown here is derived from an EMBL/GenBank/DDBJ whole genome shotgun (WGS) entry which is preliminary data.</text>
</comment>
<proteinExistence type="predicted"/>